<gene>
    <name evidence="3" type="ORF">DVH24_027916</name>
</gene>
<name>A0A498H9U0_MALDO</name>
<sequence>MKFFLKMGSWRTVEGLNHVELIGRGLLLNGALHWLDRKRGEGSQIDSKLRIISFDLAQENFQELVRLPIVIEEQSMIWADVLEVQIKYSGRNWWNTFQKLVEHFSASMMLGIIEVLIFCVFLPISAAETGV</sequence>
<organism evidence="3 4">
    <name type="scientific">Malus domestica</name>
    <name type="common">Apple</name>
    <name type="synonym">Pyrus malus</name>
    <dbReference type="NCBI Taxonomy" id="3750"/>
    <lineage>
        <taxon>Eukaryota</taxon>
        <taxon>Viridiplantae</taxon>
        <taxon>Streptophyta</taxon>
        <taxon>Embryophyta</taxon>
        <taxon>Tracheophyta</taxon>
        <taxon>Spermatophyta</taxon>
        <taxon>Magnoliopsida</taxon>
        <taxon>eudicotyledons</taxon>
        <taxon>Gunneridae</taxon>
        <taxon>Pentapetalae</taxon>
        <taxon>rosids</taxon>
        <taxon>fabids</taxon>
        <taxon>Rosales</taxon>
        <taxon>Rosaceae</taxon>
        <taxon>Amygdaloideae</taxon>
        <taxon>Maleae</taxon>
        <taxon>Malus</taxon>
    </lineage>
</organism>
<dbReference type="Pfam" id="PF07734">
    <property type="entry name" value="FBA_1"/>
    <property type="match status" value="1"/>
</dbReference>
<evidence type="ECO:0000313" key="4">
    <source>
        <dbReference type="Proteomes" id="UP000290289"/>
    </source>
</evidence>
<keyword evidence="1" id="KW-1133">Transmembrane helix</keyword>
<feature type="domain" description="F-box associated beta-propeller type 1" evidence="2">
    <location>
        <begin position="8"/>
        <end position="73"/>
    </location>
</feature>
<dbReference type="AlphaFoldDB" id="A0A498H9U0"/>
<feature type="transmembrane region" description="Helical" evidence="1">
    <location>
        <begin position="104"/>
        <end position="126"/>
    </location>
</feature>
<dbReference type="Proteomes" id="UP000290289">
    <property type="component" value="Chromosome 17"/>
</dbReference>
<evidence type="ECO:0000259" key="2">
    <source>
        <dbReference type="Pfam" id="PF07734"/>
    </source>
</evidence>
<dbReference type="EMBL" id="RDQH01000343">
    <property type="protein sequence ID" value="RXH67769.1"/>
    <property type="molecule type" value="Genomic_DNA"/>
</dbReference>
<keyword evidence="4" id="KW-1185">Reference proteome</keyword>
<evidence type="ECO:0000313" key="3">
    <source>
        <dbReference type="EMBL" id="RXH67769.1"/>
    </source>
</evidence>
<keyword evidence="1" id="KW-0472">Membrane</keyword>
<accession>A0A498H9U0</accession>
<dbReference type="InterPro" id="IPR006527">
    <property type="entry name" value="F-box-assoc_dom_typ1"/>
</dbReference>
<reference evidence="3 4" key="1">
    <citation type="submission" date="2018-10" db="EMBL/GenBank/DDBJ databases">
        <title>A high-quality apple genome assembly.</title>
        <authorList>
            <person name="Hu J."/>
        </authorList>
    </citation>
    <scope>NUCLEOTIDE SEQUENCE [LARGE SCALE GENOMIC DNA]</scope>
    <source>
        <strain evidence="4">cv. HFTH1</strain>
        <tissue evidence="3">Young leaf</tissue>
    </source>
</reference>
<evidence type="ECO:0000256" key="1">
    <source>
        <dbReference type="SAM" id="Phobius"/>
    </source>
</evidence>
<keyword evidence="1" id="KW-0812">Transmembrane</keyword>
<comment type="caution">
    <text evidence="3">The sequence shown here is derived from an EMBL/GenBank/DDBJ whole genome shotgun (WGS) entry which is preliminary data.</text>
</comment>
<dbReference type="STRING" id="3750.A0A498H9U0"/>
<protein>
    <recommendedName>
        <fullName evidence="2">F-box associated beta-propeller type 1 domain-containing protein</fullName>
    </recommendedName>
</protein>
<proteinExistence type="predicted"/>